<comment type="similarity">
    <text evidence="1">Belongs to the perilipin family.</text>
</comment>
<reference evidence="2" key="1">
    <citation type="submission" date="2020-11" db="EMBL/GenBank/DDBJ databases">
        <authorList>
            <person name="Koelle M."/>
            <person name="Horta M.A.C."/>
            <person name="Nowrousian M."/>
            <person name="Ohm R.A."/>
            <person name="Benz P."/>
            <person name="Pilgard A."/>
        </authorList>
    </citation>
    <scope>NUCLEOTIDE SEQUENCE</scope>
    <source>
        <strain evidence="2">FPRL280</strain>
    </source>
</reference>
<dbReference type="AlphaFoldDB" id="A0A8H7P611"/>
<dbReference type="InterPro" id="IPR004279">
    <property type="entry name" value="Perilipin"/>
</dbReference>
<dbReference type="PANTHER" id="PTHR14024">
    <property type="entry name" value="PERILIPIN"/>
    <property type="match status" value="1"/>
</dbReference>
<dbReference type="Pfam" id="PF03036">
    <property type="entry name" value="Perilipin"/>
    <property type="match status" value="1"/>
</dbReference>
<gene>
    <name evidence="2" type="ORF">IEO21_03279</name>
</gene>
<evidence type="ECO:0000313" key="3">
    <source>
        <dbReference type="Proteomes" id="UP000639403"/>
    </source>
</evidence>
<evidence type="ECO:0000256" key="1">
    <source>
        <dbReference type="ARBA" id="ARBA00006311"/>
    </source>
</evidence>
<organism evidence="2 3">
    <name type="scientific">Rhodonia placenta</name>
    <dbReference type="NCBI Taxonomy" id="104341"/>
    <lineage>
        <taxon>Eukaryota</taxon>
        <taxon>Fungi</taxon>
        <taxon>Dikarya</taxon>
        <taxon>Basidiomycota</taxon>
        <taxon>Agaricomycotina</taxon>
        <taxon>Agaricomycetes</taxon>
        <taxon>Polyporales</taxon>
        <taxon>Adustoporiaceae</taxon>
        <taxon>Rhodonia</taxon>
    </lineage>
</organism>
<proteinExistence type="inferred from homology"/>
<accession>A0A8H7P611</accession>
<evidence type="ECO:0000313" key="2">
    <source>
        <dbReference type="EMBL" id="KAF9817730.1"/>
    </source>
</evidence>
<sequence length="362" mass="38837">MSTQTTESPSTPELTVLTRVASIPIVASSLSTIHETLSTNVLTRHPYTTAQGISKSALSYAEPIQKRLAPLLVRADGYANAGLDAVESRYPYPFKTSPGDIVKDLKGHSDHAKEVANKTIDERVKSPAYSVAQGIDQRFAPIVDYVEVAVNKLHANDTTEPAQPMPDAQFQYQRAYNLSMDLSEQLRTYSTEQITQLKEHNALVKRASATAHDLSQLASTSYGTAQLKIQTLSDTMLSELQRIQATTATLPSAVQASFHDVSAQISSTITDLSAILTAPEPLSEKINKLRDTVQDRVHPVLETATARVQALLGFLRVRAAEKAETLETTANGAAAVNGNAFVNGNGNGTVNGNGTANGNGHT</sequence>
<dbReference type="GO" id="GO:0019915">
    <property type="term" value="P:lipid storage"/>
    <property type="evidence" value="ECO:0007669"/>
    <property type="project" value="TreeGrafter"/>
</dbReference>
<dbReference type="Proteomes" id="UP000639403">
    <property type="component" value="Unassembled WGS sequence"/>
</dbReference>
<dbReference type="PANTHER" id="PTHR14024:SF49">
    <property type="entry name" value="LIPID STORAGE DROPLETS SURFACE-BINDING PROTEIN 1"/>
    <property type="match status" value="1"/>
</dbReference>
<dbReference type="GO" id="GO:0010890">
    <property type="term" value="P:positive regulation of triglyceride storage"/>
    <property type="evidence" value="ECO:0007669"/>
    <property type="project" value="TreeGrafter"/>
</dbReference>
<evidence type="ECO:0008006" key="4">
    <source>
        <dbReference type="Google" id="ProtNLM"/>
    </source>
</evidence>
<comment type="caution">
    <text evidence="2">The sequence shown here is derived from an EMBL/GenBank/DDBJ whole genome shotgun (WGS) entry which is preliminary data.</text>
</comment>
<dbReference type="EMBL" id="JADOXO010000039">
    <property type="protein sequence ID" value="KAF9817730.1"/>
    <property type="molecule type" value="Genomic_DNA"/>
</dbReference>
<name>A0A8H7P611_9APHY</name>
<dbReference type="GO" id="GO:0005829">
    <property type="term" value="C:cytosol"/>
    <property type="evidence" value="ECO:0007669"/>
    <property type="project" value="TreeGrafter"/>
</dbReference>
<reference evidence="2" key="2">
    <citation type="journal article" name="Front. Microbiol.">
        <title>Degradative Capacity of Two Strains of Rhodonia placenta: From Phenotype to Genotype.</title>
        <authorList>
            <person name="Kolle M."/>
            <person name="Horta M.A.C."/>
            <person name="Nowrousian M."/>
            <person name="Ohm R.A."/>
            <person name="Benz J.P."/>
            <person name="Pilgard A."/>
        </authorList>
    </citation>
    <scope>NUCLEOTIDE SEQUENCE</scope>
    <source>
        <strain evidence="2">FPRL280</strain>
    </source>
</reference>
<protein>
    <recommendedName>
        <fullName evidence="4">Lipid droplet-associated perilipin protein</fullName>
    </recommendedName>
</protein>
<dbReference type="GO" id="GO:0005811">
    <property type="term" value="C:lipid droplet"/>
    <property type="evidence" value="ECO:0007669"/>
    <property type="project" value="TreeGrafter"/>
</dbReference>